<organism evidence="2 3">
    <name type="scientific">Spongiibacter nanhainus</name>
    <dbReference type="NCBI Taxonomy" id="2794344"/>
    <lineage>
        <taxon>Bacteria</taxon>
        <taxon>Pseudomonadati</taxon>
        <taxon>Pseudomonadota</taxon>
        <taxon>Gammaproteobacteria</taxon>
        <taxon>Cellvibrionales</taxon>
        <taxon>Spongiibacteraceae</taxon>
        <taxon>Spongiibacter</taxon>
    </lineage>
</organism>
<sequence>MTDARYDLYLSGELALGCDREAALRQLSALFKRPPEQVQKLLAGKATRIRKALSEDELNRYQQGFDKLGILTEARLCEPEKTQDRTAAAIAEHAAAASSEPLALTPVGTPVLRQQERPAQAKANIDVPDLSLSSVGSQLSESRPTTAIAPDTSHLSVAEAGADLGGQHQSVERDLDAMTAKLSVAEVGTPLREAKAPAPVSAPNTSHLALKDG</sequence>
<dbReference type="RefSeq" id="WP_198568438.1">
    <property type="nucleotide sequence ID" value="NZ_CP066167.1"/>
</dbReference>
<evidence type="ECO:0000256" key="1">
    <source>
        <dbReference type="SAM" id="MobiDB-lite"/>
    </source>
</evidence>
<feature type="region of interest" description="Disordered" evidence="1">
    <location>
        <begin position="192"/>
        <end position="213"/>
    </location>
</feature>
<evidence type="ECO:0000313" key="2">
    <source>
        <dbReference type="EMBL" id="QQD16936.1"/>
    </source>
</evidence>
<accession>A0A7T4QYB5</accession>
<protein>
    <submittedName>
        <fullName evidence="2">Uncharacterized protein</fullName>
    </submittedName>
</protein>
<reference evidence="2 3" key="1">
    <citation type="submission" date="2020-12" db="EMBL/GenBank/DDBJ databases">
        <authorList>
            <person name="Shan Y."/>
        </authorList>
    </citation>
    <scope>NUCLEOTIDE SEQUENCE [LARGE SCALE GENOMIC DNA]</scope>
    <source>
        <strain evidence="3">csc3.9</strain>
    </source>
</reference>
<keyword evidence="3" id="KW-1185">Reference proteome</keyword>
<proteinExistence type="predicted"/>
<dbReference type="KEGG" id="snan:I6N98_11135"/>
<name>A0A7T4QYB5_9GAMM</name>
<dbReference type="Proteomes" id="UP000596063">
    <property type="component" value="Chromosome"/>
</dbReference>
<evidence type="ECO:0000313" key="3">
    <source>
        <dbReference type="Proteomes" id="UP000596063"/>
    </source>
</evidence>
<dbReference type="EMBL" id="CP066167">
    <property type="protein sequence ID" value="QQD16936.1"/>
    <property type="molecule type" value="Genomic_DNA"/>
</dbReference>
<dbReference type="AlphaFoldDB" id="A0A7T4QYB5"/>
<gene>
    <name evidence="2" type="ORF">I6N98_11135</name>
</gene>